<protein>
    <submittedName>
        <fullName evidence="6">Site-specific integrase</fullName>
    </submittedName>
</protein>
<name>A0A8I2B3K5_PLESH</name>
<accession>A0A8I2B3K5</accession>
<evidence type="ECO:0000256" key="4">
    <source>
        <dbReference type="SAM" id="MobiDB-lite"/>
    </source>
</evidence>
<dbReference type="EMBL" id="JAFNAA010000300">
    <property type="protein sequence ID" value="MBO1110094.1"/>
    <property type="molecule type" value="Genomic_DNA"/>
</dbReference>
<dbReference type="RefSeq" id="WP_207542956.1">
    <property type="nucleotide sequence ID" value="NZ_JAFNAA010000300.1"/>
</dbReference>
<keyword evidence="2 3" id="KW-0238">DNA-binding</keyword>
<keyword evidence="1" id="KW-0229">DNA integration</keyword>
<comment type="caution">
    <text evidence="6">The sequence shown here is derived from an EMBL/GenBank/DDBJ whole genome shotgun (WGS) entry which is preliminary data.</text>
</comment>
<dbReference type="InterPro" id="IPR004107">
    <property type="entry name" value="Integrase_SAM-like_N"/>
</dbReference>
<dbReference type="Gene3D" id="1.10.150.130">
    <property type="match status" value="1"/>
</dbReference>
<evidence type="ECO:0000259" key="5">
    <source>
        <dbReference type="PROSITE" id="PS51900"/>
    </source>
</evidence>
<dbReference type="GO" id="GO:0015074">
    <property type="term" value="P:DNA integration"/>
    <property type="evidence" value="ECO:0007669"/>
    <property type="project" value="UniProtKB-KW"/>
</dbReference>
<feature type="non-terminal residue" evidence="6">
    <location>
        <position position="146"/>
    </location>
</feature>
<feature type="region of interest" description="Disordered" evidence="4">
    <location>
        <begin position="120"/>
        <end position="146"/>
    </location>
</feature>
<proteinExistence type="predicted"/>
<dbReference type="Proteomes" id="UP000664658">
    <property type="component" value="Unassembled WGS sequence"/>
</dbReference>
<sequence length="146" mass="16552">MALVEQFLDAIWLERNLSESTLASYRHDINPLLARLARSNASLLRVSSLDLQALLAERVDQGYKASSTARLLRALRRLFQYLYREKLRADDPTALLLRPKLPQRLPKDLSEALAERLLAAPDPPLPPELRDKATPGRPYSRGLRVS</sequence>
<evidence type="ECO:0000313" key="6">
    <source>
        <dbReference type="EMBL" id="MBO1110094.1"/>
    </source>
</evidence>
<evidence type="ECO:0000256" key="3">
    <source>
        <dbReference type="PROSITE-ProRule" id="PRU01248"/>
    </source>
</evidence>
<organism evidence="6 7">
    <name type="scientific">Plesiomonas shigelloides</name>
    <name type="common">Aeromonas shigelloides</name>
    <dbReference type="NCBI Taxonomy" id="703"/>
    <lineage>
        <taxon>Bacteria</taxon>
        <taxon>Pseudomonadati</taxon>
        <taxon>Pseudomonadota</taxon>
        <taxon>Gammaproteobacteria</taxon>
        <taxon>Enterobacterales</taxon>
        <taxon>Enterobacteriaceae</taxon>
        <taxon>Plesiomonas</taxon>
    </lineage>
</organism>
<feature type="domain" description="Core-binding (CB)" evidence="5">
    <location>
        <begin position="1"/>
        <end position="83"/>
    </location>
</feature>
<evidence type="ECO:0000313" key="7">
    <source>
        <dbReference type="Proteomes" id="UP000664658"/>
    </source>
</evidence>
<dbReference type="Pfam" id="PF02899">
    <property type="entry name" value="Phage_int_SAM_1"/>
    <property type="match status" value="1"/>
</dbReference>
<evidence type="ECO:0000256" key="2">
    <source>
        <dbReference type="ARBA" id="ARBA00023125"/>
    </source>
</evidence>
<dbReference type="PROSITE" id="PS51900">
    <property type="entry name" value="CB"/>
    <property type="match status" value="1"/>
</dbReference>
<dbReference type="AlphaFoldDB" id="A0A8I2B3K5"/>
<dbReference type="GO" id="GO:0003677">
    <property type="term" value="F:DNA binding"/>
    <property type="evidence" value="ECO:0007669"/>
    <property type="project" value="UniProtKB-UniRule"/>
</dbReference>
<dbReference type="InterPro" id="IPR044068">
    <property type="entry name" value="CB"/>
</dbReference>
<dbReference type="SUPFAM" id="SSF47823">
    <property type="entry name" value="lambda integrase-like, N-terminal domain"/>
    <property type="match status" value="1"/>
</dbReference>
<gene>
    <name evidence="6" type="ORF">J2R62_18420</name>
</gene>
<dbReference type="InterPro" id="IPR010998">
    <property type="entry name" value="Integrase_recombinase_N"/>
</dbReference>
<evidence type="ECO:0000256" key="1">
    <source>
        <dbReference type="ARBA" id="ARBA00022908"/>
    </source>
</evidence>
<reference evidence="6" key="1">
    <citation type="submission" date="2021-03" db="EMBL/GenBank/DDBJ databases">
        <title>Plesiomonas shigelloides zfcc0051, isolated from zebrafish feces.</title>
        <authorList>
            <person name="Vanderhoek Z."/>
            <person name="Gaulke C."/>
        </authorList>
    </citation>
    <scope>NUCLEOTIDE SEQUENCE</scope>
    <source>
        <strain evidence="6">Zfcc0051</strain>
    </source>
</reference>